<organism evidence="2 3">
    <name type="scientific">Amycolatopsis balhimycina DSM 5908</name>
    <dbReference type="NCBI Taxonomy" id="1081091"/>
    <lineage>
        <taxon>Bacteria</taxon>
        <taxon>Bacillati</taxon>
        <taxon>Actinomycetota</taxon>
        <taxon>Actinomycetes</taxon>
        <taxon>Pseudonocardiales</taxon>
        <taxon>Pseudonocardiaceae</taxon>
        <taxon>Amycolatopsis</taxon>
    </lineage>
</organism>
<sequence>MGAANPEVRAGVLRLTSAIPEVSVTKATVDGQPVLNLTAGSALFAGHSEYVLTINARTGLPIRSENSKTAPGEKPSPAAAYESSRVKVADIAAGKF</sequence>
<evidence type="ECO:0000256" key="1">
    <source>
        <dbReference type="SAM" id="MobiDB-lite"/>
    </source>
</evidence>
<name>A0A428WP30_AMYBA</name>
<reference evidence="2 3" key="1">
    <citation type="submission" date="2018-05" db="EMBL/GenBank/DDBJ databases">
        <title>Evolution of GPA BGCs.</title>
        <authorList>
            <person name="Waglechner N."/>
            <person name="Wright G.D."/>
        </authorList>
    </citation>
    <scope>NUCLEOTIDE SEQUENCE [LARGE SCALE GENOMIC DNA]</scope>
    <source>
        <strain evidence="2 3">DSM 5908</strain>
    </source>
</reference>
<dbReference type="Proteomes" id="UP000286716">
    <property type="component" value="Unassembled WGS sequence"/>
</dbReference>
<comment type="caution">
    <text evidence="2">The sequence shown here is derived from an EMBL/GenBank/DDBJ whole genome shotgun (WGS) entry which is preliminary data.</text>
</comment>
<keyword evidence="3" id="KW-1185">Reference proteome</keyword>
<dbReference type="EMBL" id="QHHU01000018">
    <property type="protein sequence ID" value="RSM44846.1"/>
    <property type="molecule type" value="Genomic_DNA"/>
</dbReference>
<protein>
    <submittedName>
        <fullName evidence="2">Uncharacterized protein</fullName>
    </submittedName>
</protein>
<proteinExistence type="predicted"/>
<evidence type="ECO:0000313" key="2">
    <source>
        <dbReference type="EMBL" id="RSM44846.1"/>
    </source>
</evidence>
<gene>
    <name evidence="2" type="ORF">DMA12_14975</name>
</gene>
<accession>A0A428WP30</accession>
<dbReference type="AlphaFoldDB" id="A0A428WP30"/>
<feature type="region of interest" description="Disordered" evidence="1">
    <location>
        <begin position="62"/>
        <end position="81"/>
    </location>
</feature>
<evidence type="ECO:0000313" key="3">
    <source>
        <dbReference type="Proteomes" id="UP000286716"/>
    </source>
</evidence>